<name>A0ABR3JDH2_9AGAR</name>
<protein>
    <submittedName>
        <fullName evidence="3">Uncharacterized protein</fullName>
    </submittedName>
</protein>
<dbReference type="InterPro" id="IPR045564">
    <property type="entry name" value="DUF5910"/>
</dbReference>
<feature type="compositionally biased region" description="Polar residues" evidence="1">
    <location>
        <begin position="53"/>
        <end position="66"/>
    </location>
</feature>
<evidence type="ECO:0000313" key="4">
    <source>
        <dbReference type="Proteomes" id="UP001556367"/>
    </source>
</evidence>
<comment type="caution">
    <text evidence="3">The sequence shown here is derived from an EMBL/GenBank/DDBJ whole genome shotgun (WGS) entry which is preliminary data.</text>
</comment>
<accession>A0ABR3JDH2</accession>
<dbReference type="Proteomes" id="UP001556367">
    <property type="component" value="Unassembled WGS sequence"/>
</dbReference>
<evidence type="ECO:0000256" key="1">
    <source>
        <dbReference type="SAM" id="MobiDB-lite"/>
    </source>
</evidence>
<dbReference type="Gene3D" id="3.90.175.10">
    <property type="entry name" value="Diphtheria Toxin, domain 1"/>
    <property type="match status" value="1"/>
</dbReference>
<feature type="region of interest" description="Disordered" evidence="1">
    <location>
        <begin position="52"/>
        <end position="73"/>
    </location>
</feature>
<sequence length="368" mass="40860">MRSSFTFCIFISILGYVAGMPINVGSSFALNARAPPMNPNTTATDIGLKGDGTASSPNVTLNQATSGARPPEGQLLGDAMSPPGNTTSESCPIAKIRQLSFPVPQGTSSKRGLEPGFPFPAPPQYGIPREFLGYRGMTHRTARSYRLQNLQGAPVNSQGSHLGPGIYLTDDIKIAHEYAMRSVAKTIKEGNLARPSICAIFALDAQKWRSAPKVFLPPNAWDQKRLQVWMGGRQAMMIQAEWIRMNVLPSYYQPQGQQLLDYASSIVKLTNMNRDATCFKSDQDTGNQMVIPPNMIEGLYATQCTDYQVDDQQLPDFQLPTFPHFDYRDHYQQWAIGGVHFDYIYAESEEKEKTGIWNRLVNVVKGLR</sequence>
<feature type="chain" id="PRO_5045207911" evidence="2">
    <location>
        <begin position="20"/>
        <end position="368"/>
    </location>
</feature>
<keyword evidence="4" id="KW-1185">Reference proteome</keyword>
<gene>
    <name evidence="3" type="ORF">HGRIS_004418</name>
</gene>
<proteinExistence type="predicted"/>
<dbReference type="EMBL" id="JASNQZ010000008">
    <property type="protein sequence ID" value="KAL0953155.1"/>
    <property type="molecule type" value="Genomic_DNA"/>
</dbReference>
<dbReference type="SUPFAM" id="SSF56399">
    <property type="entry name" value="ADP-ribosylation"/>
    <property type="match status" value="1"/>
</dbReference>
<organism evidence="3 4">
    <name type="scientific">Hohenbuehelia grisea</name>
    <dbReference type="NCBI Taxonomy" id="104357"/>
    <lineage>
        <taxon>Eukaryota</taxon>
        <taxon>Fungi</taxon>
        <taxon>Dikarya</taxon>
        <taxon>Basidiomycota</taxon>
        <taxon>Agaricomycotina</taxon>
        <taxon>Agaricomycetes</taxon>
        <taxon>Agaricomycetidae</taxon>
        <taxon>Agaricales</taxon>
        <taxon>Pleurotineae</taxon>
        <taxon>Pleurotaceae</taxon>
        <taxon>Hohenbuehelia</taxon>
    </lineage>
</organism>
<dbReference type="Pfam" id="PF19287">
    <property type="entry name" value="DUF5910"/>
    <property type="match status" value="1"/>
</dbReference>
<feature type="signal peptide" evidence="2">
    <location>
        <begin position="1"/>
        <end position="19"/>
    </location>
</feature>
<reference evidence="4" key="1">
    <citation type="submission" date="2024-06" db="EMBL/GenBank/DDBJ databases">
        <title>Multi-omics analyses provide insights into the biosynthesis of the anticancer antibiotic pleurotin in Hohenbuehelia grisea.</title>
        <authorList>
            <person name="Weaver J.A."/>
            <person name="Alberti F."/>
        </authorList>
    </citation>
    <scope>NUCLEOTIDE SEQUENCE [LARGE SCALE GENOMIC DNA]</scope>
    <source>
        <strain evidence="4">T-177</strain>
    </source>
</reference>
<evidence type="ECO:0000313" key="3">
    <source>
        <dbReference type="EMBL" id="KAL0953155.1"/>
    </source>
</evidence>
<keyword evidence="2" id="KW-0732">Signal</keyword>
<evidence type="ECO:0000256" key="2">
    <source>
        <dbReference type="SAM" id="SignalP"/>
    </source>
</evidence>